<gene>
    <name evidence="1" type="ORF">IMCC12053_417</name>
</gene>
<dbReference type="AlphaFoldDB" id="A0A0P0A2C0"/>
<organism evidence="1 2">
    <name type="scientific">Celeribacter marinus</name>
    <dbReference type="NCBI Taxonomy" id="1397108"/>
    <lineage>
        <taxon>Bacteria</taxon>
        <taxon>Pseudomonadati</taxon>
        <taxon>Pseudomonadota</taxon>
        <taxon>Alphaproteobacteria</taxon>
        <taxon>Rhodobacterales</taxon>
        <taxon>Roseobacteraceae</taxon>
        <taxon>Celeribacter</taxon>
    </lineage>
</organism>
<dbReference type="EMBL" id="CP012023">
    <property type="protein sequence ID" value="ALI54366.1"/>
    <property type="molecule type" value="Genomic_DNA"/>
</dbReference>
<accession>A0A0P0A2C0</accession>
<dbReference type="Proteomes" id="UP000064920">
    <property type="component" value="Chromosome"/>
</dbReference>
<name>A0A0P0A2C0_9RHOB</name>
<evidence type="ECO:0000313" key="2">
    <source>
        <dbReference type="Proteomes" id="UP000064920"/>
    </source>
</evidence>
<evidence type="ECO:0000313" key="1">
    <source>
        <dbReference type="EMBL" id="ALI54366.1"/>
    </source>
</evidence>
<protein>
    <submittedName>
        <fullName evidence="1">Uncharacterized protein</fullName>
    </submittedName>
</protein>
<sequence length="45" mass="4604">MTLGLGAVASLAIAAGAFNWLPVQTSITDELSNIEFLTGTVDGTH</sequence>
<keyword evidence="2" id="KW-1185">Reference proteome</keyword>
<proteinExistence type="predicted"/>
<reference evidence="1 2" key="1">
    <citation type="submission" date="2015-05" db="EMBL/GenBank/DDBJ databases">
        <authorList>
            <person name="Wang D.B."/>
            <person name="Wang M."/>
        </authorList>
    </citation>
    <scope>NUCLEOTIDE SEQUENCE [LARGE SCALE GENOMIC DNA]</scope>
    <source>
        <strain evidence="1 2">IMCC 12053</strain>
    </source>
</reference>
<dbReference type="PATRIC" id="fig|1397108.4.peg.431"/>
<dbReference type="KEGG" id="cmar:IMCC12053_417"/>